<dbReference type="InterPro" id="IPR036390">
    <property type="entry name" value="WH_DNA-bd_sf"/>
</dbReference>
<protein>
    <submittedName>
        <fullName evidence="2">MarR family transcriptional regulator</fullName>
    </submittedName>
</protein>
<proteinExistence type="predicted"/>
<gene>
    <name evidence="2" type="ORF">F8S09_09220</name>
</gene>
<dbReference type="EMBL" id="WBSL01000003">
    <property type="protein sequence ID" value="MPY66867.1"/>
    <property type="molecule type" value="Genomic_DNA"/>
</dbReference>
<organism evidence="2 3">
    <name type="scientific">Deinococcus terrestris</name>
    <dbReference type="NCBI Taxonomy" id="2651870"/>
    <lineage>
        <taxon>Bacteria</taxon>
        <taxon>Thermotogati</taxon>
        <taxon>Deinococcota</taxon>
        <taxon>Deinococci</taxon>
        <taxon>Deinococcales</taxon>
        <taxon>Deinococcaceae</taxon>
        <taxon>Deinococcus</taxon>
    </lineage>
</organism>
<dbReference type="Pfam" id="PF12802">
    <property type="entry name" value="MarR_2"/>
    <property type="match status" value="1"/>
</dbReference>
<dbReference type="Gene3D" id="1.10.10.10">
    <property type="entry name" value="Winged helix-like DNA-binding domain superfamily/Winged helix DNA-binding domain"/>
    <property type="match status" value="1"/>
</dbReference>
<dbReference type="PANTHER" id="PTHR33164">
    <property type="entry name" value="TRANSCRIPTIONAL REGULATOR, MARR FAMILY"/>
    <property type="match status" value="1"/>
</dbReference>
<accession>A0A7X1TS00</accession>
<dbReference type="InterPro" id="IPR000835">
    <property type="entry name" value="HTH_MarR-typ"/>
</dbReference>
<dbReference type="PANTHER" id="PTHR33164:SF43">
    <property type="entry name" value="HTH-TYPE TRANSCRIPTIONAL REPRESSOR YETL"/>
    <property type="match status" value="1"/>
</dbReference>
<dbReference type="InterPro" id="IPR039422">
    <property type="entry name" value="MarR/SlyA-like"/>
</dbReference>
<dbReference type="SMART" id="SM00347">
    <property type="entry name" value="HTH_MARR"/>
    <property type="match status" value="1"/>
</dbReference>
<evidence type="ECO:0000313" key="3">
    <source>
        <dbReference type="Proteomes" id="UP000484842"/>
    </source>
</evidence>
<dbReference type="AlphaFoldDB" id="A0A7X1TS00"/>
<sequence length="130" mass="14537">MWHFNRKLKQDINPLLAEKHDLDTRRFFVLRGIQTGATYPKVLAERLELPPTLLSRYLDGLARQGLIARQLDPDDSRRTRLSLTPVGEAALAATVQSVHALVSTRLSRLDPDTLATVLGALDLLTQEDPT</sequence>
<evidence type="ECO:0000313" key="2">
    <source>
        <dbReference type="EMBL" id="MPY66867.1"/>
    </source>
</evidence>
<keyword evidence="3" id="KW-1185">Reference proteome</keyword>
<comment type="caution">
    <text evidence="2">The sequence shown here is derived from an EMBL/GenBank/DDBJ whole genome shotgun (WGS) entry which is preliminary data.</text>
</comment>
<reference evidence="2 3" key="1">
    <citation type="submission" date="2019-10" db="EMBL/GenBank/DDBJ databases">
        <title>Deinococcus sp. isolated from soil.</title>
        <authorList>
            <person name="Li Y."/>
            <person name="Wang J."/>
        </authorList>
    </citation>
    <scope>NUCLEOTIDE SEQUENCE [LARGE SCALE GENOMIC DNA]</scope>
    <source>
        <strain evidence="2 3">SDU3-2</strain>
    </source>
</reference>
<dbReference type="InterPro" id="IPR036388">
    <property type="entry name" value="WH-like_DNA-bd_sf"/>
</dbReference>
<dbReference type="Proteomes" id="UP000484842">
    <property type="component" value="Unassembled WGS sequence"/>
</dbReference>
<evidence type="ECO:0000259" key="1">
    <source>
        <dbReference type="PROSITE" id="PS50995"/>
    </source>
</evidence>
<dbReference type="GO" id="GO:0003700">
    <property type="term" value="F:DNA-binding transcription factor activity"/>
    <property type="evidence" value="ECO:0007669"/>
    <property type="project" value="InterPro"/>
</dbReference>
<dbReference type="PROSITE" id="PS50995">
    <property type="entry name" value="HTH_MARR_2"/>
    <property type="match status" value="1"/>
</dbReference>
<name>A0A7X1TS00_9DEIO</name>
<dbReference type="GO" id="GO:0006950">
    <property type="term" value="P:response to stress"/>
    <property type="evidence" value="ECO:0007669"/>
    <property type="project" value="TreeGrafter"/>
</dbReference>
<feature type="domain" description="HTH marR-type" evidence="1">
    <location>
        <begin position="1"/>
        <end position="126"/>
    </location>
</feature>
<dbReference type="SUPFAM" id="SSF46785">
    <property type="entry name" value="Winged helix' DNA-binding domain"/>
    <property type="match status" value="1"/>
</dbReference>